<reference evidence="10" key="1">
    <citation type="submission" date="2020-04" db="EMBL/GenBank/DDBJ databases">
        <authorList>
            <person name="Alioto T."/>
            <person name="Alioto T."/>
            <person name="Gomez Garrido J."/>
        </authorList>
    </citation>
    <scope>NUCLEOTIDE SEQUENCE</scope>
    <source>
        <strain evidence="10">A484AB</strain>
    </source>
</reference>
<comment type="catalytic activity">
    <reaction evidence="8">
        <text>DNA(n) + a 2'-deoxyribonucleoside 5'-triphosphate = DNA(n+1) + diphosphate</text>
        <dbReference type="Rhea" id="RHEA:22508"/>
        <dbReference type="Rhea" id="RHEA-COMP:17339"/>
        <dbReference type="Rhea" id="RHEA-COMP:17340"/>
        <dbReference type="ChEBI" id="CHEBI:33019"/>
        <dbReference type="ChEBI" id="CHEBI:61560"/>
        <dbReference type="ChEBI" id="CHEBI:173112"/>
        <dbReference type="EC" id="2.7.7.7"/>
    </reaction>
</comment>
<evidence type="ECO:0000259" key="9">
    <source>
        <dbReference type="Pfam" id="PF03175"/>
    </source>
</evidence>
<dbReference type="PANTHER" id="PTHR33568">
    <property type="entry name" value="DNA POLYMERASE"/>
    <property type="match status" value="1"/>
</dbReference>
<dbReference type="InterPro" id="IPR012337">
    <property type="entry name" value="RNaseH-like_sf"/>
</dbReference>
<proteinExistence type="inferred from homology"/>
<dbReference type="EC" id="2.7.7.7" evidence="2"/>
<dbReference type="GO" id="GO:0003677">
    <property type="term" value="F:DNA binding"/>
    <property type="evidence" value="ECO:0007669"/>
    <property type="project" value="UniProtKB-KW"/>
</dbReference>
<protein>
    <recommendedName>
        <fullName evidence="2">DNA-directed DNA polymerase</fullName>
        <ecNumber evidence="2">2.7.7.7</ecNumber>
    </recommendedName>
</protein>
<evidence type="ECO:0000256" key="2">
    <source>
        <dbReference type="ARBA" id="ARBA00012417"/>
    </source>
</evidence>
<evidence type="ECO:0000256" key="5">
    <source>
        <dbReference type="ARBA" id="ARBA00022705"/>
    </source>
</evidence>
<evidence type="ECO:0000313" key="10">
    <source>
        <dbReference type="EMBL" id="CAB3997394.1"/>
    </source>
</evidence>
<dbReference type="Gene3D" id="3.40.960.10">
    <property type="entry name" value="VSR Endonuclease"/>
    <property type="match status" value="1"/>
</dbReference>
<evidence type="ECO:0000256" key="7">
    <source>
        <dbReference type="ARBA" id="ARBA00023125"/>
    </source>
</evidence>
<evidence type="ECO:0000256" key="1">
    <source>
        <dbReference type="ARBA" id="ARBA00005755"/>
    </source>
</evidence>
<dbReference type="InterPro" id="IPR027417">
    <property type="entry name" value="P-loop_NTPase"/>
</dbReference>
<dbReference type="Gene3D" id="1.10.287.690">
    <property type="entry name" value="Helix hairpin bin"/>
    <property type="match status" value="1"/>
</dbReference>
<keyword evidence="6" id="KW-0239">DNA-directed DNA polymerase</keyword>
<dbReference type="Proteomes" id="UP001152795">
    <property type="component" value="Unassembled WGS sequence"/>
</dbReference>
<dbReference type="OrthoDB" id="7692288at2759"/>
<dbReference type="GO" id="GO:0003887">
    <property type="term" value="F:DNA-directed DNA polymerase activity"/>
    <property type="evidence" value="ECO:0007669"/>
    <property type="project" value="UniProtKB-KW"/>
</dbReference>
<dbReference type="InterPro" id="IPR043502">
    <property type="entry name" value="DNA/RNA_pol_sf"/>
</dbReference>
<sequence length="1587" mass="183969">MVQIRESTNIAMDFTDGGEDDDNDIKVSNCCCIQWRQRVVKKDREMKEKGNASNKRQKGVDGEAVKRRTVALVRKLFNEKDREKREQNIEAIAQMVVARNDKQSQINRLAEMVKKTKTLYKEKRSYNIEDRDLIELAALVQSHQNVSVPKKAFSTNTDKARFFISNAPRTPFSTSVLTVTDFTTDMFFNIFEKHMQSNAEEIINNGWNTTISLYIFPNNYVSRNKTSRVKKKTKQNKLYKYFGKNTTESGSGKKNNPALKHGREVRHGVFQIGVSNVKNCCLGLALLVGKSYLHNDSDAYKLKRNSNIPLSSIYTDDAITNVYTVSQLPVGSPVRIDQLSDVYEKYLKSDGIDLVVFSKQQADSIVYDSRLGPDQCLHRVTNDVIFLWLNDGHYDLVTSPYTLARLNLGTFCFSCMRYLRRHERKNTHVCILSMTCHRCYSNTRRCEPVSGFVQQCTECDVIFYNPDCFTKHLTQRVFKTYVNGSLTTETTCQRFFFCVVCYKTVLRKAITTGKKYTKHKCDEMFCIHCNKMKKKDHHCYIKPVKEHKNESRPTLYFYDFETRVDEGDIYMIPFYCVVQKVCDVCDEKPFVKNYEHFLPHPSESFTDISIEPVPCCSYRQYVFEKNNDDIVADLIDFMMAQPKNSVWVAHNGGRFDSIFLMRELLVHRKLVPTVVMNGSKVMSLELQERNLKVIDSYLFLSMRLAKFPEALGLENVTKGYHPYLFTDLNYVGDMVGLEYFELPTEGSEEREAFDKWYRQQQSKPYVFREAIYYYCRMDVDILRQGCIIFSRLIYRITGVLPFYDRTCNTVAGLALKIYRKNFLKEEQIGQVPACGYSGVNINQSAIALCWLKDIETMLDENDLRLCSKLSVGGERRIMNHYVDGYCEETKTIYQFHGCFYHGCERCYDGECYNSVLCTKFYTLLGSTQRLSRMFRQAGYIVVEKWECDYRNDVDMTPYRLKQLRLTTFFEFIHLEPRDALFGGRTSPATLYYDMKHTGLPAMYFDVCSLYPYVQKKFQYPTQHPVILKGRACQNIDIDQVFGLIKCKILPPTHLLFPVLLFRSAKLTFPLCRTCVQRQQSETCQHDDEQRALYGTWTSVEIQKAVQLDYRILIVYEIYHYQKREKIFDQYVNTFIKLKQESSGVPKKCLDQNGSVVKEKLQKYIDDYMKHEGVVLDASKMSYNVGQRTVMKALLNSLWGKLAQNEDVTVVSFLEDMDALLELVNDRTVEVTSLDFISDNIARTTHRKTTSLTPLRNRNVIIASFVTAYARLELLEYLLKLGENVLYYDTDSVIFIEDRANGFALKGPVKKLLTFDSIRECVEDPTKEIEITYREFMRENTQSISKNKTNQHCMHNVTIPLQHPFVMTICGPTQSGKTHLMVDIIKNIDELIVPTPDKLLYLYTAEQPIYGEITDYVAAKHETSALKRCEFYDCARLGIPTIEDIRPLLGERTLLVLDDLMILAMSTKEGTENLNNLATRDSHHLNLSIFFVCQTLNYGNGKLRSMRVNSMYHLLFNNYTDTRDIELIARNKGIRLQTIRKILADVGKKQYGYVLFDGCPHAPANARVRTGILPNECTIIYNTEKQFV</sequence>
<feature type="domain" description="DNA-directed DNA polymerase family B mitochondria/virus" evidence="9">
    <location>
        <begin position="1164"/>
        <end position="1274"/>
    </location>
</feature>
<evidence type="ECO:0000256" key="6">
    <source>
        <dbReference type="ARBA" id="ARBA00022932"/>
    </source>
</evidence>
<evidence type="ECO:0000256" key="3">
    <source>
        <dbReference type="ARBA" id="ARBA00022679"/>
    </source>
</evidence>
<gene>
    <name evidence="10" type="ORF">PACLA_8A023172</name>
</gene>
<comment type="similarity">
    <text evidence="1">Belongs to the DNA polymerase type-B family.</text>
</comment>
<keyword evidence="3" id="KW-0808">Transferase</keyword>
<dbReference type="PANTHER" id="PTHR33568:SF3">
    <property type="entry name" value="DNA-DIRECTED DNA POLYMERASE"/>
    <property type="match status" value="1"/>
</dbReference>
<keyword evidence="11" id="KW-1185">Reference proteome</keyword>
<keyword evidence="4" id="KW-0548">Nucleotidyltransferase</keyword>
<dbReference type="InterPro" id="IPR036397">
    <property type="entry name" value="RNaseH_sf"/>
</dbReference>
<feature type="domain" description="DNA-directed DNA polymerase family B mitochondria/virus" evidence="9">
    <location>
        <begin position="638"/>
        <end position="827"/>
    </location>
</feature>
<evidence type="ECO:0000256" key="4">
    <source>
        <dbReference type="ARBA" id="ARBA00022695"/>
    </source>
</evidence>
<dbReference type="InterPro" id="IPR004868">
    <property type="entry name" value="DNA-dir_DNA_pol_B_mt/vir"/>
</dbReference>
<dbReference type="Gene3D" id="3.30.420.10">
    <property type="entry name" value="Ribonuclease H-like superfamily/Ribonuclease H"/>
    <property type="match status" value="1"/>
</dbReference>
<dbReference type="Gene3D" id="3.30.1770.10">
    <property type="entry name" value="TPR 1 domain of DNA polymerase"/>
    <property type="match status" value="1"/>
</dbReference>
<name>A0A6S7GVI6_PARCT</name>
<dbReference type="Gene3D" id="3.90.1600.10">
    <property type="entry name" value="Palm domain of DNA polymerase"/>
    <property type="match status" value="2"/>
</dbReference>
<comment type="caution">
    <text evidence="10">The sequence shown here is derived from an EMBL/GenBank/DDBJ whole genome shotgun (WGS) entry which is preliminary data.</text>
</comment>
<feature type="domain" description="DNA-directed DNA polymerase family B mitochondria/virus" evidence="9">
    <location>
        <begin position="977"/>
        <end position="1144"/>
    </location>
</feature>
<dbReference type="GO" id="GO:0000166">
    <property type="term" value="F:nucleotide binding"/>
    <property type="evidence" value="ECO:0007669"/>
    <property type="project" value="InterPro"/>
</dbReference>
<keyword evidence="7" id="KW-0238">DNA-binding</keyword>
<dbReference type="GO" id="GO:0006260">
    <property type="term" value="P:DNA replication"/>
    <property type="evidence" value="ECO:0007669"/>
    <property type="project" value="UniProtKB-KW"/>
</dbReference>
<dbReference type="SUPFAM" id="SSF53098">
    <property type="entry name" value="Ribonuclease H-like"/>
    <property type="match status" value="1"/>
</dbReference>
<dbReference type="SUPFAM" id="SSF56672">
    <property type="entry name" value="DNA/RNA polymerases"/>
    <property type="match status" value="1"/>
</dbReference>
<dbReference type="InterPro" id="IPR023211">
    <property type="entry name" value="DNA_pol_palm_dom_sf"/>
</dbReference>
<accession>A0A6S7GVI6</accession>
<dbReference type="SUPFAM" id="SSF52540">
    <property type="entry name" value="P-loop containing nucleoside triphosphate hydrolases"/>
    <property type="match status" value="1"/>
</dbReference>
<evidence type="ECO:0000313" key="11">
    <source>
        <dbReference type="Proteomes" id="UP001152795"/>
    </source>
</evidence>
<organism evidence="10 11">
    <name type="scientific">Paramuricea clavata</name>
    <name type="common">Red gorgonian</name>
    <name type="synonym">Violescent sea-whip</name>
    <dbReference type="NCBI Taxonomy" id="317549"/>
    <lineage>
        <taxon>Eukaryota</taxon>
        <taxon>Metazoa</taxon>
        <taxon>Cnidaria</taxon>
        <taxon>Anthozoa</taxon>
        <taxon>Octocorallia</taxon>
        <taxon>Malacalcyonacea</taxon>
        <taxon>Plexauridae</taxon>
        <taxon>Paramuricea</taxon>
    </lineage>
</organism>
<dbReference type="Pfam" id="PF03175">
    <property type="entry name" value="DNA_pol_B_2"/>
    <property type="match status" value="3"/>
</dbReference>
<evidence type="ECO:0000256" key="8">
    <source>
        <dbReference type="ARBA" id="ARBA00049244"/>
    </source>
</evidence>
<dbReference type="EMBL" id="CACRXK020003088">
    <property type="protein sequence ID" value="CAB3997394.1"/>
    <property type="molecule type" value="Genomic_DNA"/>
</dbReference>
<keyword evidence="5" id="KW-0235">DNA replication</keyword>